<protein>
    <submittedName>
        <fullName evidence="2">Alpha/beta hydrolase</fullName>
    </submittedName>
</protein>
<dbReference type="SUPFAM" id="SSF53474">
    <property type="entry name" value="alpha/beta-Hydrolases"/>
    <property type="match status" value="1"/>
</dbReference>
<dbReference type="InterPro" id="IPR022742">
    <property type="entry name" value="Hydrolase_4"/>
</dbReference>
<dbReference type="Pfam" id="PF12146">
    <property type="entry name" value="Hydrolase_4"/>
    <property type="match status" value="1"/>
</dbReference>
<proteinExistence type="predicted"/>
<dbReference type="Gene3D" id="3.40.50.1820">
    <property type="entry name" value="alpha/beta hydrolase"/>
    <property type="match status" value="1"/>
</dbReference>
<dbReference type="PANTHER" id="PTHR11614">
    <property type="entry name" value="PHOSPHOLIPASE-RELATED"/>
    <property type="match status" value="1"/>
</dbReference>
<evidence type="ECO:0000313" key="2">
    <source>
        <dbReference type="EMBL" id="WCR12553.1"/>
    </source>
</evidence>
<feature type="domain" description="Serine aminopeptidase S33" evidence="1">
    <location>
        <begin position="30"/>
        <end position="283"/>
    </location>
</feature>
<gene>
    <name evidence="2" type="ORF">JHW45_08865</name>
</gene>
<reference evidence="2 3" key="1">
    <citation type="submission" date="2021-01" db="EMBL/GenBank/DDBJ databases">
        <title>Biogeographic distribution of Paracoccus.</title>
        <authorList>
            <person name="Hollensteiner J."/>
            <person name="Leineberger J."/>
            <person name="Brinkhoff T."/>
            <person name="Daniel R."/>
        </authorList>
    </citation>
    <scope>NUCLEOTIDE SEQUENCE [LARGE SCALE GENOMIC DNA]</scope>
    <source>
        <strain evidence="2 3">LMG25392</strain>
    </source>
</reference>
<evidence type="ECO:0000259" key="1">
    <source>
        <dbReference type="Pfam" id="PF12146"/>
    </source>
</evidence>
<dbReference type="GO" id="GO:0016787">
    <property type="term" value="F:hydrolase activity"/>
    <property type="evidence" value="ECO:0007669"/>
    <property type="project" value="UniProtKB-KW"/>
</dbReference>
<dbReference type="EMBL" id="CP067134">
    <property type="protein sequence ID" value="WCR12553.1"/>
    <property type="molecule type" value="Genomic_DNA"/>
</dbReference>
<evidence type="ECO:0000313" key="3">
    <source>
        <dbReference type="Proteomes" id="UP001218412"/>
    </source>
</evidence>
<accession>A0ABY7T0A0</accession>
<dbReference type="Proteomes" id="UP001218412">
    <property type="component" value="Chromosome"/>
</dbReference>
<sequence length="301" mass="32976">MSRPADAFFVTAEDGVRLRLGLWRGDADRVAGTVLLFPGRTEYIEKYAPVAHRLNAEGYDVLAIDWRGQGMSDRLQDDPRPGHVRDFTDYQLDVVEMIVTATDLDLPQPWHLLAHSMGGCIGLAALHDDLPVASAVFSAPMWGINLRRMPQRIALGLASLAARLGRAGRSAPGSGSGITYLVDEAFGSNLLTNDVDNWCRLLREAASWPDLTIGGASYQWVSGALRECSRLAAMDSPDLPVTVSLGTDENVVSHAAIRDRIDRWPGARLLEIEGARHEVLMDTPDLQQQFYDAALARFKGV</sequence>
<dbReference type="InterPro" id="IPR029058">
    <property type="entry name" value="AB_hydrolase_fold"/>
</dbReference>
<organism evidence="2 3">
    <name type="scientific">Paracoccus stylophorae</name>
    <dbReference type="NCBI Taxonomy" id="659350"/>
    <lineage>
        <taxon>Bacteria</taxon>
        <taxon>Pseudomonadati</taxon>
        <taxon>Pseudomonadota</taxon>
        <taxon>Alphaproteobacteria</taxon>
        <taxon>Rhodobacterales</taxon>
        <taxon>Paracoccaceae</taxon>
        <taxon>Paracoccus</taxon>
    </lineage>
</organism>
<keyword evidence="2" id="KW-0378">Hydrolase</keyword>
<dbReference type="InterPro" id="IPR051044">
    <property type="entry name" value="MAG_DAG_Lipase"/>
</dbReference>
<keyword evidence="3" id="KW-1185">Reference proteome</keyword>
<name>A0ABY7T0A0_9RHOB</name>